<dbReference type="Gene3D" id="2.10.25.30">
    <property type="entry name" value="EGF-like, alliinase"/>
    <property type="match status" value="1"/>
</dbReference>
<dbReference type="InterPro" id="IPR037029">
    <property type="entry name" value="Alliinase_N_sf"/>
</dbReference>
<name>A0ABD2YZT2_9GENT</name>
<accession>A0ABD2YZT2</accession>
<dbReference type="PANTHER" id="PTHR43795">
    <property type="entry name" value="BIFUNCTIONAL ASPARTATE AMINOTRANSFERASE AND GLUTAMATE/ASPARTATE-PREPHENATE AMINOTRANSFERASE-RELATED"/>
    <property type="match status" value="1"/>
</dbReference>
<gene>
    <name evidence="6" type="ORF">ACH5RR_025490</name>
</gene>
<comment type="caution">
    <text evidence="6">The sequence shown here is derived from an EMBL/GenBank/DDBJ whole genome shotgun (WGS) entry which is preliminary data.</text>
</comment>
<keyword evidence="7" id="KW-1185">Reference proteome</keyword>
<dbReference type="InterPro" id="IPR006948">
    <property type="entry name" value="Alliinase_C"/>
</dbReference>
<proteinExistence type="inferred from homology"/>
<dbReference type="AlphaFoldDB" id="A0ABD2YZT2"/>
<sequence length="454" mass="51194">MKSHQNMLRMMSLKHFLVISLALNVGLISKILFLGDKRVEEIYCLDNKGALGLEVSEEEAHVEKKDSSLKSSSYSFLPTTISAEDDGSIINLDHGDPTMYERYWQQMGDKTTVVISGWQLISYFSDIRKICWFLESEFANAVIRLHKQVGNALTEGRHIVVGTGSTQLFQAVLYALCPDNASEPMNVVSAAPFYSSYPLMTDYLKSGLYKWAGDAYKFRKDKPYIELVTSPNNPDGSSRKAVVNRNQGMLVHDLAYYWPQYTPISIPADHDIMLFTVSKSTGHAGTRLGWALVKDQEIAKRMTKFIELNTIGVSKDSQIRAAKILHHVADSIDHGPEYQETDNFFEFGYSLMAKRWTQLRAAVNRSNIFSLPSFPSGTCSFSGHTFESQPAFAWLKCEGEIEDCESFLRSHKILTRGGKHFGVGAEYVRISMMDRDGIFDRFAERLSTINSQVS</sequence>
<dbReference type="InterPro" id="IPR050478">
    <property type="entry name" value="Ethylene_sulfur-biosynth"/>
</dbReference>
<evidence type="ECO:0000256" key="2">
    <source>
        <dbReference type="ARBA" id="ARBA00006312"/>
    </source>
</evidence>
<dbReference type="Pfam" id="PF04864">
    <property type="entry name" value="Alliinase_C"/>
    <property type="match status" value="1"/>
</dbReference>
<dbReference type="Gene3D" id="3.40.640.10">
    <property type="entry name" value="Type I PLP-dependent aspartate aminotransferase-like (Major domain)"/>
    <property type="match status" value="1"/>
</dbReference>
<evidence type="ECO:0000256" key="1">
    <source>
        <dbReference type="ARBA" id="ARBA00001933"/>
    </source>
</evidence>
<keyword evidence="3" id="KW-0032">Aminotransferase</keyword>
<dbReference type="InterPro" id="IPR015424">
    <property type="entry name" value="PyrdxlP-dep_Trfase"/>
</dbReference>
<protein>
    <recommendedName>
        <fullName evidence="5">Alliinase C-terminal domain-containing protein</fullName>
    </recommendedName>
</protein>
<dbReference type="Gene3D" id="3.90.1150.10">
    <property type="entry name" value="Aspartate Aminotransferase, domain 1"/>
    <property type="match status" value="1"/>
</dbReference>
<dbReference type="InterPro" id="IPR015422">
    <property type="entry name" value="PyrdxlP-dep_Trfase_small"/>
</dbReference>
<feature type="domain" description="Alliinase C-terminal" evidence="5">
    <location>
        <begin position="90"/>
        <end position="449"/>
    </location>
</feature>
<dbReference type="GO" id="GO:0008483">
    <property type="term" value="F:transaminase activity"/>
    <property type="evidence" value="ECO:0007669"/>
    <property type="project" value="UniProtKB-KW"/>
</dbReference>
<dbReference type="CDD" id="cd00609">
    <property type="entry name" value="AAT_like"/>
    <property type="match status" value="1"/>
</dbReference>
<keyword evidence="4" id="KW-0663">Pyridoxal phosphate</keyword>
<comment type="similarity">
    <text evidence="2">Belongs to the alliinase family.</text>
</comment>
<evidence type="ECO:0000259" key="5">
    <source>
        <dbReference type="Pfam" id="PF04864"/>
    </source>
</evidence>
<reference evidence="6 7" key="1">
    <citation type="submission" date="2024-11" db="EMBL/GenBank/DDBJ databases">
        <title>A near-complete genome assembly of Cinchona calisaya.</title>
        <authorList>
            <person name="Lian D.C."/>
            <person name="Zhao X.W."/>
            <person name="Wei L."/>
        </authorList>
    </citation>
    <scope>NUCLEOTIDE SEQUENCE [LARGE SCALE GENOMIC DNA]</scope>
    <source>
        <tissue evidence="6">Nenye</tissue>
    </source>
</reference>
<evidence type="ECO:0000313" key="7">
    <source>
        <dbReference type="Proteomes" id="UP001630127"/>
    </source>
</evidence>
<dbReference type="Proteomes" id="UP001630127">
    <property type="component" value="Unassembled WGS sequence"/>
</dbReference>
<keyword evidence="3" id="KW-0808">Transferase</keyword>
<dbReference type="InterPro" id="IPR015421">
    <property type="entry name" value="PyrdxlP-dep_Trfase_major"/>
</dbReference>
<evidence type="ECO:0000256" key="3">
    <source>
        <dbReference type="ARBA" id="ARBA00022576"/>
    </source>
</evidence>
<dbReference type="SUPFAM" id="SSF53383">
    <property type="entry name" value="PLP-dependent transferases"/>
    <property type="match status" value="1"/>
</dbReference>
<dbReference type="EMBL" id="JBJUIK010000011">
    <property type="protein sequence ID" value="KAL3512773.1"/>
    <property type="molecule type" value="Genomic_DNA"/>
</dbReference>
<organism evidence="6 7">
    <name type="scientific">Cinchona calisaya</name>
    <dbReference type="NCBI Taxonomy" id="153742"/>
    <lineage>
        <taxon>Eukaryota</taxon>
        <taxon>Viridiplantae</taxon>
        <taxon>Streptophyta</taxon>
        <taxon>Embryophyta</taxon>
        <taxon>Tracheophyta</taxon>
        <taxon>Spermatophyta</taxon>
        <taxon>Magnoliopsida</taxon>
        <taxon>eudicotyledons</taxon>
        <taxon>Gunneridae</taxon>
        <taxon>Pentapetalae</taxon>
        <taxon>asterids</taxon>
        <taxon>lamiids</taxon>
        <taxon>Gentianales</taxon>
        <taxon>Rubiaceae</taxon>
        <taxon>Cinchonoideae</taxon>
        <taxon>Cinchoneae</taxon>
        <taxon>Cinchona</taxon>
    </lineage>
</organism>
<dbReference type="PANTHER" id="PTHR43795:SF22">
    <property type="entry name" value="TRYPTOPHAN AMINOTRANSFERASE-RELATED PROTEIN 2"/>
    <property type="match status" value="1"/>
</dbReference>
<comment type="cofactor">
    <cofactor evidence="1">
        <name>pyridoxal 5'-phosphate</name>
        <dbReference type="ChEBI" id="CHEBI:597326"/>
    </cofactor>
</comment>
<evidence type="ECO:0000313" key="6">
    <source>
        <dbReference type="EMBL" id="KAL3512773.1"/>
    </source>
</evidence>
<evidence type="ECO:0000256" key="4">
    <source>
        <dbReference type="ARBA" id="ARBA00022898"/>
    </source>
</evidence>